<accession>A0AAQ3U5A1</accession>
<protein>
    <recommendedName>
        <fullName evidence="4">Wall-associated receptor kinase galacturonan-binding domain-containing protein</fullName>
    </recommendedName>
</protein>
<dbReference type="GO" id="GO:0030247">
    <property type="term" value="F:polysaccharide binding"/>
    <property type="evidence" value="ECO:0007669"/>
    <property type="project" value="InterPro"/>
</dbReference>
<evidence type="ECO:0000259" key="4">
    <source>
        <dbReference type="Pfam" id="PF13947"/>
    </source>
</evidence>
<feature type="domain" description="Wall-associated receptor kinase galacturonan-binding" evidence="4">
    <location>
        <begin position="57"/>
        <end position="112"/>
    </location>
</feature>
<evidence type="ECO:0000256" key="1">
    <source>
        <dbReference type="ARBA" id="ARBA00004167"/>
    </source>
</evidence>
<feature type="signal peptide" evidence="3">
    <location>
        <begin position="1"/>
        <end position="26"/>
    </location>
</feature>
<evidence type="ECO:0000256" key="2">
    <source>
        <dbReference type="ARBA" id="ARBA00022729"/>
    </source>
</evidence>
<reference evidence="5 6" key="1">
    <citation type="submission" date="2024-02" db="EMBL/GenBank/DDBJ databases">
        <title>High-quality chromosome-scale genome assembly of Pensacola bahiagrass (Paspalum notatum Flugge var. saurae).</title>
        <authorList>
            <person name="Vega J.M."/>
            <person name="Podio M."/>
            <person name="Orjuela J."/>
            <person name="Siena L.A."/>
            <person name="Pessino S.C."/>
            <person name="Combes M.C."/>
            <person name="Mariac C."/>
            <person name="Albertini E."/>
            <person name="Pupilli F."/>
            <person name="Ortiz J.P.A."/>
            <person name="Leblanc O."/>
        </authorList>
    </citation>
    <scope>NUCLEOTIDE SEQUENCE [LARGE SCALE GENOMIC DNA]</scope>
    <source>
        <strain evidence="5">R1</strain>
        <tissue evidence="5">Leaf</tissue>
    </source>
</reference>
<organism evidence="5 6">
    <name type="scientific">Paspalum notatum var. saurae</name>
    <dbReference type="NCBI Taxonomy" id="547442"/>
    <lineage>
        <taxon>Eukaryota</taxon>
        <taxon>Viridiplantae</taxon>
        <taxon>Streptophyta</taxon>
        <taxon>Embryophyta</taxon>
        <taxon>Tracheophyta</taxon>
        <taxon>Spermatophyta</taxon>
        <taxon>Magnoliopsida</taxon>
        <taxon>Liliopsida</taxon>
        <taxon>Poales</taxon>
        <taxon>Poaceae</taxon>
        <taxon>PACMAD clade</taxon>
        <taxon>Panicoideae</taxon>
        <taxon>Andropogonodae</taxon>
        <taxon>Paspaleae</taxon>
        <taxon>Paspalinae</taxon>
        <taxon>Paspalum</taxon>
    </lineage>
</organism>
<keyword evidence="6" id="KW-1185">Reference proteome</keyword>
<dbReference type="EMBL" id="CP144751">
    <property type="protein sequence ID" value="WVZ83267.1"/>
    <property type="molecule type" value="Genomic_DNA"/>
</dbReference>
<dbReference type="Proteomes" id="UP001341281">
    <property type="component" value="Chromosome 07"/>
</dbReference>
<dbReference type="GO" id="GO:0016020">
    <property type="term" value="C:membrane"/>
    <property type="evidence" value="ECO:0007669"/>
    <property type="project" value="UniProtKB-SubCell"/>
</dbReference>
<dbReference type="InterPro" id="IPR025287">
    <property type="entry name" value="WAK_GUB"/>
</dbReference>
<dbReference type="Pfam" id="PF13947">
    <property type="entry name" value="GUB_WAK_bind"/>
    <property type="match status" value="1"/>
</dbReference>
<proteinExistence type="predicted"/>
<evidence type="ECO:0000313" key="5">
    <source>
        <dbReference type="EMBL" id="WVZ83267.1"/>
    </source>
</evidence>
<evidence type="ECO:0000313" key="6">
    <source>
        <dbReference type="Proteomes" id="UP001341281"/>
    </source>
</evidence>
<evidence type="ECO:0000256" key="3">
    <source>
        <dbReference type="SAM" id="SignalP"/>
    </source>
</evidence>
<dbReference type="AlphaFoldDB" id="A0AAQ3U5A1"/>
<gene>
    <name evidence="5" type="ORF">U9M48_030433</name>
</gene>
<comment type="subcellular location">
    <subcellularLocation>
        <location evidence="1">Membrane</location>
        <topology evidence="1">Single-pass membrane protein</topology>
    </subcellularLocation>
</comment>
<keyword evidence="2 3" id="KW-0732">Signal</keyword>
<sequence length="244" mass="26170">MALKLKARVLPLEVLWFFFLIDPALVMSSSRQLVPPPPANKAPSSPMAAAAPRPAGCLSKCGDKEVPYPFGIGAANCSWKGEFPLYCNHSFSPPRLYAGIFEVYDISLEEGQGRIFGPVWSVCYDSSNTTIAGGGFDGLIFTGTPGLISSTKNEFVAIGCSTVAFDGRELLFRLHLHLPCKRRPPMAPSAQGSAAASRTSHPTSAPYITASSGANGVNNIPVNLAWKYSPCSYAFVAEKKHQRN</sequence>
<dbReference type="PANTHER" id="PTHR33491">
    <property type="entry name" value="OSJNBA0016N04.9 PROTEIN"/>
    <property type="match status" value="1"/>
</dbReference>
<feature type="chain" id="PRO_5042984119" description="Wall-associated receptor kinase galacturonan-binding domain-containing protein" evidence="3">
    <location>
        <begin position="27"/>
        <end position="244"/>
    </location>
</feature>
<name>A0AAQ3U5A1_PASNO</name>